<organism evidence="1 2">
    <name type="scientific">Peptacetobacter hiranonis (strain DSM 13275 / JCM 10541 / KCTC 15199 / TO-931)</name>
    <name type="common">Clostridium hiranonis</name>
    <dbReference type="NCBI Taxonomy" id="500633"/>
    <lineage>
        <taxon>Bacteria</taxon>
        <taxon>Bacillati</taxon>
        <taxon>Bacillota</taxon>
        <taxon>Clostridia</taxon>
        <taxon>Peptostreptococcales</taxon>
        <taxon>Peptostreptococcaceae</taxon>
        <taxon>Peptacetobacter</taxon>
    </lineage>
</organism>
<reference evidence="1 2" key="1">
    <citation type="submission" date="2008-09" db="EMBL/GenBank/DDBJ databases">
        <authorList>
            <person name="Fulton L."/>
            <person name="Clifton S."/>
            <person name="Fulton B."/>
            <person name="Xu J."/>
            <person name="Minx P."/>
            <person name="Pepin K.H."/>
            <person name="Johnson M."/>
            <person name="Thiruvilangam P."/>
            <person name="Bhonagiri V."/>
            <person name="Nash W.E."/>
            <person name="Mardis E.R."/>
            <person name="Wilson R.K."/>
        </authorList>
    </citation>
    <scope>NUCLEOTIDE SEQUENCE [LARGE SCALE GENOMIC DNA]</scope>
    <source>
        <strain evidence="1 2">DSM 13275</strain>
    </source>
</reference>
<dbReference type="Proteomes" id="UP000003178">
    <property type="component" value="Unassembled WGS sequence"/>
</dbReference>
<dbReference type="STRING" id="500633.CLOHIR_00389"/>
<protein>
    <submittedName>
        <fullName evidence="1">Uncharacterized protein</fullName>
    </submittedName>
</protein>
<comment type="caution">
    <text evidence="1">The sequence shown here is derived from an EMBL/GenBank/DDBJ whole genome shotgun (WGS) entry which is preliminary data.</text>
</comment>
<dbReference type="OrthoDB" id="2474791at2"/>
<gene>
    <name evidence="1" type="ORF">CLOHIR_00389</name>
</gene>
<dbReference type="AlphaFoldDB" id="B6FWZ0"/>
<name>B6FWZ0_PEPHT</name>
<accession>B6FWZ0</accession>
<reference evidence="1 2" key="2">
    <citation type="submission" date="2008-10" db="EMBL/GenBank/DDBJ databases">
        <title>Draft genome sequence of Clostridium hiranonis (DSM 13275).</title>
        <authorList>
            <person name="Sudarsanam P."/>
            <person name="Ley R."/>
            <person name="Guruge J."/>
            <person name="Turnbaugh P.J."/>
            <person name="Mahowald M."/>
            <person name="Liep D."/>
            <person name="Gordon J."/>
        </authorList>
    </citation>
    <scope>NUCLEOTIDE SEQUENCE [LARGE SCALE GENOMIC DNA]</scope>
    <source>
        <strain evidence="1 2">DSM 13275</strain>
    </source>
</reference>
<dbReference type="EMBL" id="ABWP01000011">
    <property type="protein sequence ID" value="EEA86051.1"/>
    <property type="molecule type" value="Genomic_DNA"/>
</dbReference>
<evidence type="ECO:0000313" key="1">
    <source>
        <dbReference type="EMBL" id="EEA86051.1"/>
    </source>
</evidence>
<keyword evidence="2" id="KW-1185">Reference proteome</keyword>
<dbReference type="eggNOG" id="ENOG5032WEA">
    <property type="taxonomic scope" value="Bacteria"/>
</dbReference>
<dbReference type="RefSeq" id="WP_006439311.1">
    <property type="nucleotide sequence ID" value="NZ_DS995355.1"/>
</dbReference>
<proteinExistence type="predicted"/>
<sequence>MAGYKYIGKRIYYLKVDGRVILDTGEAEGWVNPTTSEDDWIIYSELSKYNKSEVDFMELQFGEFKTEFAECTSYHVDVAKKEIVFEYREKPNPPEIPQTPSLHERVEKLESNEKFQEDMIVDNAYRVALLELSAQGISL</sequence>
<evidence type="ECO:0000313" key="2">
    <source>
        <dbReference type="Proteomes" id="UP000003178"/>
    </source>
</evidence>
<dbReference type="HOGENOM" id="CLU_148608_1_0_9"/>